<sequence length="113" mass="13240">MIEGEELVKQDMIRERPRTWRSNKRENKRGKLPSLRESQFFQALEGELSRQRYLEFGWLLSTRLKKAKVLHPGRMPVQARAAFSIGEIGEIEYGQPLGEPLYSISNYFVRSNI</sequence>
<dbReference type="EMBL" id="DS995726">
    <property type="protein sequence ID" value="EGE03236.1"/>
    <property type="molecule type" value="Genomic_DNA"/>
</dbReference>
<dbReference type="VEuPathDB" id="FungiDB:TEQG_02274"/>
<gene>
    <name evidence="1" type="ORF">TEQG_02274</name>
</gene>
<name>F2PMW8_TRIEC</name>
<keyword evidence="2" id="KW-1185">Reference proteome</keyword>
<evidence type="ECO:0000313" key="2">
    <source>
        <dbReference type="Proteomes" id="UP000009169"/>
    </source>
</evidence>
<dbReference type="HOGENOM" id="CLU_2135289_0_0_1"/>
<dbReference type="Proteomes" id="UP000009169">
    <property type="component" value="Unassembled WGS sequence"/>
</dbReference>
<accession>F2PMW8</accession>
<dbReference type="AlphaFoldDB" id="F2PMW8"/>
<organism evidence="1 2">
    <name type="scientific">Trichophyton equinum (strain ATCC MYA-4606 / CBS 127.97)</name>
    <name type="common">Horse ringworm fungus</name>
    <dbReference type="NCBI Taxonomy" id="559882"/>
    <lineage>
        <taxon>Eukaryota</taxon>
        <taxon>Fungi</taxon>
        <taxon>Dikarya</taxon>
        <taxon>Ascomycota</taxon>
        <taxon>Pezizomycotina</taxon>
        <taxon>Eurotiomycetes</taxon>
        <taxon>Eurotiomycetidae</taxon>
        <taxon>Onygenales</taxon>
        <taxon>Arthrodermataceae</taxon>
        <taxon>Trichophyton</taxon>
    </lineage>
</organism>
<proteinExistence type="predicted"/>
<protein>
    <submittedName>
        <fullName evidence="1">Uncharacterized protein</fullName>
    </submittedName>
</protein>
<evidence type="ECO:0000313" key="1">
    <source>
        <dbReference type="EMBL" id="EGE03236.1"/>
    </source>
</evidence>
<reference evidence="2" key="1">
    <citation type="journal article" date="2012" name="MBio">
        <title>Comparative genome analysis of Trichophyton rubrum and related dermatophytes reveals candidate genes involved in infection.</title>
        <authorList>
            <person name="Martinez D.A."/>
            <person name="Oliver B.G."/>
            <person name="Graeser Y."/>
            <person name="Goldberg J.M."/>
            <person name="Li W."/>
            <person name="Martinez-Rossi N.M."/>
            <person name="Monod M."/>
            <person name="Shelest E."/>
            <person name="Barton R.C."/>
            <person name="Birch E."/>
            <person name="Brakhage A.A."/>
            <person name="Chen Z."/>
            <person name="Gurr S.J."/>
            <person name="Heiman D."/>
            <person name="Heitman J."/>
            <person name="Kosti I."/>
            <person name="Rossi A."/>
            <person name="Saif S."/>
            <person name="Samalova M."/>
            <person name="Saunders C.W."/>
            <person name="Shea T."/>
            <person name="Summerbell R.C."/>
            <person name="Xu J."/>
            <person name="Young S."/>
            <person name="Zeng Q."/>
            <person name="Birren B.W."/>
            <person name="Cuomo C.A."/>
            <person name="White T.C."/>
        </authorList>
    </citation>
    <scope>NUCLEOTIDE SEQUENCE [LARGE SCALE GENOMIC DNA]</scope>
    <source>
        <strain evidence="2">ATCC MYA-4606 / CBS 127.97</strain>
    </source>
</reference>